<dbReference type="GO" id="GO:0003730">
    <property type="term" value="F:mRNA 3'-UTR binding"/>
    <property type="evidence" value="ECO:0007669"/>
    <property type="project" value="TreeGrafter"/>
</dbReference>
<evidence type="ECO:0000313" key="5">
    <source>
        <dbReference type="Proteomes" id="UP000271974"/>
    </source>
</evidence>
<dbReference type="Gene3D" id="2.40.50.140">
    <property type="entry name" value="Nucleic acid-binding proteins"/>
    <property type="match status" value="1"/>
</dbReference>
<dbReference type="InterPro" id="IPR012340">
    <property type="entry name" value="NA-bd_OB-fold"/>
</dbReference>
<dbReference type="Pfam" id="PF00313">
    <property type="entry name" value="CSD"/>
    <property type="match status" value="1"/>
</dbReference>
<organism evidence="4 5">
    <name type="scientific">Elysia chlorotica</name>
    <name type="common">Eastern emerald elysia</name>
    <name type="synonym">Sea slug</name>
    <dbReference type="NCBI Taxonomy" id="188477"/>
    <lineage>
        <taxon>Eukaryota</taxon>
        <taxon>Metazoa</taxon>
        <taxon>Spiralia</taxon>
        <taxon>Lophotrochozoa</taxon>
        <taxon>Mollusca</taxon>
        <taxon>Gastropoda</taxon>
        <taxon>Heterobranchia</taxon>
        <taxon>Euthyneura</taxon>
        <taxon>Panpulmonata</taxon>
        <taxon>Sacoglossa</taxon>
        <taxon>Placobranchoidea</taxon>
        <taxon>Plakobranchidae</taxon>
        <taxon>Elysia</taxon>
    </lineage>
</organism>
<keyword evidence="5" id="KW-1185">Reference proteome</keyword>
<gene>
    <name evidence="4" type="ORF">EGW08_019902</name>
</gene>
<name>A0A433SST8_ELYCH</name>
<dbReference type="Proteomes" id="UP000271974">
    <property type="component" value="Unassembled WGS sequence"/>
</dbReference>
<proteinExistence type="predicted"/>
<dbReference type="FunFam" id="2.40.50.140:FF:000086">
    <property type="entry name" value="Cold shock domain-containing protein C2"/>
    <property type="match status" value="1"/>
</dbReference>
<dbReference type="InterPro" id="IPR052069">
    <property type="entry name" value="Ca-reg_mRNA-binding_domain"/>
</dbReference>
<comment type="caution">
    <text evidence="4">The sequence shown here is derived from an EMBL/GenBank/DDBJ whole genome shotgun (WGS) entry which is preliminary data.</text>
</comment>
<accession>A0A433SST8</accession>
<protein>
    <recommendedName>
        <fullName evidence="3">CSD domain-containing protein</fullName>
    </recommendedName>
</protein>
<dbReference type="EMBL" id="RQTK01001078">
    <property type="protein sequence ID" value="RUS72344.1"/>
    <property type="molecule type" value="Genomic_DNA"/>
</dbReference>
<dbReference type="InterPro" id="IPR011129">
    <property type="entry name" value="CSD"/>
</dbReference>
<reference evidence="4 5" key="1">
    <citation type="submission" date="2019-01" db="EMBL/GenBank/DDBJ databases">
        <title>A draft genome assembly of the solar-powered sea slug Elysia chlorotica.</title>
        <authorList>
            <person name="Cai H."/>
            <person name="Li Q."/>
            <person name="Fang X."/>
            <person name="Li J."/>
            <person name="Curtis N.E."/>
            <person name="Altenburger A."/>
            <person name="Shibata T."/>
            <person name="Feng M."/>
            <person name="Maeda T."/>
            <person name="Schwartz J.A."/>
            <person name="Shigenobu S."/>
            <person name="Lundholm N."/>
            <person name="Nishiyama T."/>
            <person name="Yang H."/>
            <person name="Hasebe M."/>
            <person name="Li S."/>
            <person name="Pierce S.K."/>
            <person name="Wang J."/>
        </authorList>
    </citation>
    <scope>NUCLEOTIDE SEQUENCE [LARGE SCALE GENOMIC DNA]</scope>
    <source>
        <strain evidence="4">EC2010</strain>
        <tissue evidence="4">Whole organism of an adult</tissue>
    </source>
</reference>
<dbReference type="PROSITE" id="PS51857">
    <property type="entry name" value="CSD_2"/>
    <property type="match status" value="1"/>
</dbReference>
<dbReference type="SMART" id="SM00357">
    <property type="entry name" value="CSP"/>
    <property type="match status" value="1"/>
</dbReference>
<dbReference type="PANTHER" id="PTHR12962">
    <property type="entry name" value="CALCIUM-REGULATED HEAT STABLE PROTEIN CRHSP-24-RELATED"/>
    <property type="match status" value="1"/>
</dbReference>
<keyword evidence="1" id="KW-0597">Phosphoprotein</keyword>
<dbReference type="InterPro" id="IPR002059">
    <property type="entry name" value="CSP_DNA-bd"/>
</dbReference>
<sequence length="145" mass="16326">MSESPESPKRTSAIPPHVAPASPRTKEFLHPSPIITKRTRTKSMSERAAEGPSFKGAVKSFCRQRGHGFIHPEGDQSEDIFVHISDIEGEWVPREGDEVTYKQVFIPPKNEKRQAVHVVITHLKPGVHHERWDSPVPVSPDKLQD</sequence>
<feature type="region of interest" description="Disordered" evidence="2">
    <location>
        <begin position="1"/>
        <end position="53"/>
    </location>
</feature>
<dbReference type="STRING" id="188477.A0A433SST8"/>
<feature type="domain" description="CSD" evidence="3">
    <location>
        <begin position="53"/>
        <end position="120"/>
    </location>
</feature>
<dbReference type="SUPFAM" id="SSF50249">
    <property type="entry name" value="Nucleic acid-binding proteins"/>
    <property type="match status" value="1"/>
</dbReference>
<evidence type="ECO:0000256" key="1">
    <source>
        <dbReference type="ARBA" id="ARBA00022553"/>
    </source>
</evidence>
<dbReference type="GO" id="GO:0005737">
    <property type="term" value="C:cytoplasm"/>
    <property type="evidence" value="ECO:0007669"/>
    <property type="project" value="TreeGrafter"/>
</dbReference>
<dbReference type="OrthoDB" id="448492at2759"/>
<evidence type="ECO:0000256" key="2">
    <source>
        <dbReference type="SAM" id="MobiDB-lite"/>
    </source>
</evidence>
<dbReference type="AlphaFoldDB" id="A0A433SST8"/>
<dbReference type="GO" id="GO:0043488">
    <property type="term" value="P:regulation of mRNA stability"/>
    <property type="evidence" value="ECO:0007669"/>
    <property type="project" value="TreeGrafter"/>
</dbReference>
<evidence type="ECO:0000259" key="3">
    <source>
        <dbReference type="PROSITE" id="PS51857"/>
    </source>
</evidence>
<evidence type="ECO:0000313" key="4">
    <source>
        <dbReference type="EMBL" id="RUS72344.1"/>
    </source>
</evidence>
<dbReference type="PANTHER" id="PTHR12962:SF1">
    <property type="entry name" value="COLD SHOCK DOMAIN-CONTAINING PROTEIN CG9705"/>
    <property type="match status" value="1"/>
</dbReference>